<dbReference type="InterPro" id="IPR036390">
    <property type="entry name" value="WH_DNA-bd_sf"/>
</dbReference>
<dbReference type="Pfam" id="PF03466">
    <property type="entry name" value="LysR_substrate"/>
    <property type="match status" value="1"/>
</dbReference>
<dbReference type="PROSITE" id="PS50931">
    <property type="entry name" value="HTH_LYSR"/>
    <property type="match status" value="1"/>
</dbReference>
<keyword evidence="4" id="KW-0804">Transcription</keyword>
<dbReference type="InterPro" id="IPR000847">
    <property type="entry name" value="LysR_HTH_N"/>
</dbReference>
<comment type="caution">
    <text evidence="6">The sequence shown here is derived from an EMBL/GenBank/DDBJ whole genome shotgun (WGS) entry which is preliminary data.</text>
</comment>
<reference evidence="6" key="1">
    <citation type="submission" date="2013-04" db="EMBL/GenBank/DDBJ databases">
        <title>The genome sequencing project of 58 acetic acid bacteria.</title>
        <authorList>
            <person name="Okamoto-Kainuma A."/>
            <person name="Ishikawa M."/>
            <person name="Umino S."/>
            <person name="Koizumi Y."/>
            <person name="Shiwa Y."/>
            <person name="Yoshikawa H."/>
            <person name="Matsutani M."/>
            <person name="Matsushita K."/>
        </authorList>
    </citation>
    <scope>NUCLEOTIDE SEQUENCE</scope>
    <source>
        <strain evidence="6">NRIC 0228</strain>
    </source>
</reference>
<gene>
    <name evidence="6" type="ORF">AA0228_0781</name>
</gene>
<evidence type="ECO:0000259" key="5">
    <source>
        <dbReference type="PROSITE" id="PS50931"/>
    </source>
</evidence>
<keyword evidence="7" id="KW-1185">Reference proteome</keyword>
<keyword evidence="3" id="KW-0238">DNA-binding</keyword>
<name>A0ABQ0Q990_9PROT</name>
<sequence>MNDRPGLNELSAFIAIATQRSFRKAADALGLSASTLSHMMRTLEHRMGARLLNRTTRSVSPTAAGEMLLARLQPILRDLDIALAEVDEFSGQPSGILRINASEIAALVLLRSVIPTFLNRYPKMHLDLAAEGKFVDIVSQGFDAGIRLGESVPQDMIAIRFGGPARLIPVASPSYLAMHGTPQTPDDLAGHNCVRFRLPSGKLFHWEFEKNGQEISVDVNGHLTLDRVDLMAEAALLGLGIAFVPERTALPFIETGRLTGLLDSWCPKFPGLVLYYPGHRLVPPGLRAFVDVLRETESQLSIGD</sequence>
<dbReference type="Gene3D" id="3.40.190.290">
    <property type="match status" value="1"/>
</dbReference>
<dbReference type="Gene3D" id="1.10.10.10">
    <property type="entry name" value="Winged helix-like DNA-binding domain superfamily/Winged helix DNA-binding domain"/>
    <property type="match status" value="1"/>
</dbReference>
<dbReference type="InterPro" id="IPR058163">
    <property type="entry name" value="LysR-type_TF_proteobact-type"/>
</dbReference>
<dbReference type="Proteomes" id="UP001061070">
    <property type="component" value="Unassembled WGS sequence"/>
</dbReference>
<accession>A0ABQ0Q990</accession>
<dbReference type="PANTHER" id="PTHR30537">
    <property type="entry name" value="HTH-TYPE TRANSCRIPTIONAL REGULATOR"/>
    <property type="match status" value="1"/>
</dbReference>
<evidence type="ECO:0000256" key="3">
    <source>
        <dbReference type="ARBA" id="ARBA00023125"/>
    </source>
</evidence>
<evidence type="ECO:0000313" key="7">
    <source>
        <dbReference type="Proteomes" id="UP001061070"/>
    </source>
</evidence>
<dbReference type="SUPFAM" id="SSF53850">
    <property type="entry name" value="Periplasmic binding protein-like II"/>
    <property type="match status" value="1"/>
</dbReference>
<proteinExistence type="inferred from homology"/>
<dbReference type="RefSeq" id="WP_099181440.1">
    <property type="nucleotide sequence ID" value="NZ_BAQW01000004.1"/>
</dbReference>
<keyword evidence="2" id="KW-0805">Transcription regulation</keyword>
<evidence type="ECO:0000256" key="2">
    <source>
        <dbReference type="ARBA" id="ARBA00023015"/>
    </source>
</evidence>
<evidence type="ECO:0000256" key="4">
    <source>
        <dbReference type="ARBA" id="ARBA00023163"/>
    </source>
</evidence>
<dbReference type="Pfam" id="PF00126">
    <property type="entry name" value="HTH_1"/>
    <property type="match status" value="1"/>
</dbReference>
<dbReference type="InterPro" id="IPR036388">
    <property type="entry name" value="WH-like_DNA-bd_sf"/>
</dbReference>
<dbReference type="CDD" id="cd08474">
    <property type="entry name" value="PBP2_CrgA_like_5"/>
    <property type="match status" value="1"/>
</dbReference>
<feature type="domain" description="HTH lysR-type" evidence="5">
    <location>
        <begin position="5"/>
        <end position="62"/>
    </location>
</feature>
<protein>
    <submittedName>
        <fullName evidence="6">Transcriptional regulator</fullName>
    </submittedName>
</protein>
<dbReference type="EMBL" id="BAQW01000004">
    <property type="protein sequence ID" value="GBR09738.1"/>
    <property type="molecule type" value="Genomic_DNA"/>
</dbReference>
<comment type="similarity">
    <text evidence="1">Belongs to the LysR transcriptional regulatory family.</text>
</comment>
<evidence type="ECO:0000256" key="1">
    <source>
        <dbReference type="ARBA" id="ARBA00009437"/>
    </source>
</evidence>
<evidence type="ECO:0000313" key="6">
    <source>
        <dbReference type="EMBL" id="GBR09738.1"/>
    </source>
</evidence>
<organism evidence="6 7">
    <name type="scientific">Gluconobacter frateurii NRIC 0228</name>
    <dbReference type="NCBI Taxonomy" id="1307946"/>
    <lineage>
        <taxon>Bacteria</taxon>
        <taxon>Pseudomonadati</taxon>
        <taxon>Pseudomonadota</taxon>
        <taxon>Alphaproteobacteria</taxon>
        <taxon>Acetobacterales</taxon>
        <taxon>Acetobacteraceae</taxon>
        <taxon>Gluconobacter</taxon>
    </lineage>
</organism>
<dbReference type="InterPro" id="IPR005119">
    <property type="entry name" value="LysR_subst-bd"/>
</dbReference>
<dbReference type="SUPFAM" id="SSF46785">
    <property type="entry name" value="Winged helix' DNA-binding domain"/>
    <property type="match status" value="1"/>
</dbReference>
<dbReference type="PANTHER" id="PTHR30537:SF1">
    <property type="entry name" value="HTH-TYPE TRANSCRIPTIONAL REGULATOR PGRR"/>
    <property type="match status" value="1"/>
</dbReference>